<feature type="transmembrane region" description="Helical" evidence="1">
    <location>
        <begin position="30"/>
        <end position="51"/>
    </location>
</feature>
<feature type="transmembrane region" description="Helical" evidence="1">
    <location>
        <begin position="147"/>
        <end position="174"/>
    </location>
</feature>
<evidence type="ECO:0000256" key="1">
    <source>
        <dbReference type="SAM" id="Phobius"/>
    </source>
</evidence>
<evidence type="ECO:0000313" key="3">
    <source>
        <dbReference type="EMBL" id="EEZ92522.1"/>
    </source>
</evidence>
<keyword evidence="1" id="KW-0472">Membrane</keyword>
<keyword evidence="1" id="KW-0812">Transmembrane</keyword>
<dbReference type="EMBL" id="GG730075">
    <property type="protein sequence ID" value="EEZ92522.1"/>
    <property type="molecule type" value="Genomic_DNA"/>
</dbReference>
<name>D2EGI5_PARA4</name>
<feature type="transmembrane region" description="Helical" evidence="1">
    <location>
        <begin position="186"/>
        <end position="215"/>
    </location>
</feature>
<feature type="transmembrane region" description="Helical" evidence="1">
    <location>
        <begin position="58"/>
        <end position="78"/>
    </location>
</feature>
<keyword evidence="1" id="KW-1133">Transmembrane helix</keyword>
<dbReference type="AlphaFoldDB" id="D2EGI5"/>
<sequence length="271" mass="30299">MANKIKEMFKVFKMALWMNVTLLRRYNSNFIFWVIYAAANAILMLLFIPLYSASISSIGTKSIISFILIGAAMLPLLQETVSSVSGEASFQMWSGIINYSFTTPVSRYIYFSLNSMSEVIISLVIYSPIYLIAIIFAFNYLTPLGLLLSVICFIIGFLGMLQLGFMLGAAMLLFRRVEALDSIINLVITFLSGAFIPLQVLPSSVNYAALFVPLTSSLYLVRYYLVGSSLIAPPYLMWAITIGELIVFALIARFIFKAAEKKAEKIGFNYI</sequence>
<feature type="transmembrane region" description="Helical" evidence="1">
    <location>
        <begin position="119"/>
        <end position="141"/>
    </location>
</feature>
<protein>
    <submittedName>
        <fullName evidence="3">ABC-2 type transporter</fullName>
    </submittedName>
</protein>
<reference evidence="3 4" key="1">
    <citation type="journal article" date="2010" name="Proc. Natl. Acad. Sci. U.S.A.">
        <title>Enigmatic, ultrasmall, uncultivated Archaea.</title>
        <authorList>
            <person name="Baker B.J."/>
            <person name="Comolli L.R."/>
            <person name="Dick G.J."/>
            <person name="Hauser L.J."/>
            <person name="Hyatt D."/>
            <person name="Dill B.D."/>
            <person name="Land M.L."/>
            <person name="Verberkmoes N.C."/>
            <person name="Hettich R.L."/>
            <person name="Banfield J.F."/>
        </authorList>
    </citation>
    <scope>NUCLEOTIDE SEQUENCE [LARGE SCALE GENOMIC DNA]</scope>
</reference>
<dbReference type="PROSITE" id="PS51012">
    <property type="entry name" value="ABC_TM2"/>
    <property type="match status" value="1"/>
</dbReference>
<dbReference type="InterPro" id="IPR051784">
    <property type="entry name" value="Nod_factor_ABC_transporter"/>
</dbReference>
<dbReference type="Proteomes" id="UP000009375">
    <property type="component" value="Unassembled WGS sequence"/>
</dbReference>
<evidence type="ECO:0000259" key="2">
    <source>
        <dbReference type="PROSITE" id="PS51012"/>
    </source>
</evidence>
<proteinExistence type="predicted"/>
<dbReference type="InterPro" id="IPR047817">
    <property type="entry name" value="ABC2_TM_bact-type"/>
</dbReference>
<dbReference type="PANTHER" id="PTHR43229:SF6">
    <property type="entry name" value="ABC-TYPE MULTIDRUG TRANSPORT SYSTEM, PERMEASE COMPONENT"/>
    <property type="match status" value="1"/>
</dbReference>
<organism evidence="3 4">
    <name type="scientific">Candidatus Parvarchaeum acidiphilum ARMAN-4</name>
    <dbReference type="NCBI Taxonomy" id="662760"/>
    <lineage>
        <taxon>Archaea</taxon>
        <taxon>Candidatus Parvarchaeota</taxon>
        <taxon>Candidatus Parvarchaeum</taxon>
    </lineage>
</organism>
<feature type="transmembrane region" description="Helical" evidence="1">
    <location>
        <begin position="235"/>
        <end position="256"/>
    </location>
</feature>
<evidence type="ECO:0000313" key="4">
    <source>
        <dbReference type="Proteomes" id="UP000009375"/>
    </source>
</evidence>
<gene>
    <name evidence="3" type="ORF">BJBARM4_0884</name>
</gene>
<feature type="domain" description="ABC transmembrane type-2" evidence="2">
    <location>
        <begin position="32"/>
        <end position="259"/>
    </location>
</feature>
<accession>D2EGI5</accession>
<dbReference type="PANTHER" id="PTHR43229">
    <property type="entry name" value="NODULATION PROTEIN J"/>
    <property type="match status" value="1"/>
</dbReference>